<evidence type="ECO:0000313" key="1">
    <source>
        <dbReference type="EMBL" id="RCH82371.1"/>
    </source>
</evidence>
<keyword evidence="2" id="KW-1185">Reference proteome</keyword>
<feature type="non-terminal residue" evidence="1">
    <location>
        <position position="253"/>
    </location>
</feature>
<comment type="caution">
    <text evidence="1">The sequence shown here is derived from an EMBL/GenBank/DDBJ whole genome shotgun (WGS) entry which is preliminary data.</text>
</comment>
<dbReference type="AlphaFoldDB" id="A0A367IY04"/>
<gene>
    <name evidence="1" type="ORF">CU098_004877</name>
</gene>
<dbReference type="EMBL" id="PJQM01005123">
    <property type="protein sequence ID" value="RCH82371.1"/>
    <property type="molecule type" value="Genomic_DNA"/>
</dbReference>
<evidence type="ECO:0000313" key="2">
    <source>
        <dbReference type="Proteomes" id="UP000253551"/>
    </source>
</evidence>
<dbReference type="Proteomes" id="UP000253551">
    <property type="component" value="Unassembled WGS sequence"/>
</dbReference>
<protein>
    <submittedName>
        <fullName evidence="1">Uncharacterized protein</fullName>
    </submittedName>
</protein>
<reference evidence="1 2" key="1">
    <citation type="journal article" date="2018" name="G3 (Bethesda)">
        <title>Phylogenetic and Phylogenomic Definition of Rhizopus Species.</title>
        <authorList>
            <person name="Gryganskyi A.P."/>
            <person name="Golan J."/>
            <person name="Dolatabadi S."/>
            <person name="Mondo S."/>
            <person name="Robb S."/>
            <person name="Idnurm A."/>
            <person name="Muszewska A."/>
            <person name="Steczkiewicz K."/>
            <person name="Masonjones S."/>
            <person name="Liao H.L."/>
            <person name="Gajdeczka M.T."/>
            <person name="Anike F."/>
            <person name="Vuek A."/>
            <person name="Anishchenko I.M."/>
            <person name="Voigt K."/>
            <person name="de Hoog G.S."/>
            <person name="Smith M.E."/>
            <person name="Heitman J."/>
            <person name="Vilgalys R."/>
            <person name="Stajich J.E."/>
        </authorList>
    </citation>
    <scope>NUCLEOTIDE SEQUENCE [LARGE SCALE GENOMIC DNA]</scope>
    <source>
        <strain evidence="1 2">LSU 92-RS-03</strain>
    </source>
</reference>
<name>A0A367IY04_RHIST</name>
<organism evidence="1 2">
    <name type="scientific">Rhizopus stolonifer</name>
    <name type="common">Rhizopus nigricans</name>
    <dbReference type="NCBI Taxonomy" id="4846"/>
    <lineage>
        <taxon>Eukaryota</taxon>
        <taxon>Fungi</taxon>
        <taxon>Fungi incertae sedis</taxon>
        <taxon>Mucoromycota</taxon>
        <taxon>Mucoromycotina</taxon>
        <taxon>Mucoromycetes</taxon>
        <taxon>Mucorales</taxon>
        <taxon>Mucorineae</taxon>
        <taxon>Rhizopodaceae</taxon>
        <taxon>Rhizopus</taxon>
    </lineage>
</organism>
<proteinExistence type="predicted"/>
<accession>A0A367IY04</accession>
<sequence>MTLLVTRADCNETIQKLQYTIDRNKFKQLPVYGRAKLANAILLSRFWHVLRITALPSCFFVKISSMIYQFACQEIFPSLRKTTIYHPRLTGSLCVMNVSAQQKVLQNWYIRAILHNNCIDRPIPAFLLQLLVSCIQAAFDCPYHEVPLLFPKACKSTHLSGLHTLSVILKAIDDCPLSSSWDDRKLNLPACLETPFVDLCQSGQICPQILDSATIQLQKAPYFLKIDSSSGLLRFEKKRQECKSPVLLSRIHK</sequence>
<dbReference type="OrthoDB" id="2243800at2759"/>